<organism evidence="2 3">
    <name type="scientific">Dorcoceras hygrometricum</name>
    <dbReference type="NCBI Taxonomy" id="472368"/>
    <lineage>
        <taxon>Eukaryota</taxon>
        <taxon>Viridiplantae</taxon>
        <taxon>Streptophyta</taxon>
        <taxon>Embryophyta</taxon>
        <taxon>Tracheophyta</taxon>
        <taxon>Spermatophyta</taxon>
        <taxon>Magnoliopsida</taxon>
        <taxon>eudicotyledons</taxon>
        <taxon>Gunneridae</taxon>
        <taxon>Pentapetalae</taxon>
        <taxon>asterids</taxon>
        <taxon>lamiids</taxon>
        <taxon>Lamiales</taxon>
        <taxon>Gesneriaceae</taxon>
        <taxon>Didymocarpoideae</taxon>
        <taxon>Trichosporeae</taxon>
        <taxon>Loxocarpinae</taxon>
        <taxon>Dorcoceras</taxon>
    </lineage>
</organism>
<feature type="region of interest" description="Disordered" evidence="1">
    <location>
        <begin position="107"/>
        <end position="131"/>
    </location>
</feature>
<protein>
    <submittedName>
        <fullName evidence="2">Uncharacterized protein</fullName>
    </submittedName>
</protein>
<feature type="region of interest" description="Disordered" evidence="1">
    <location>
        <begin position="1"/>
        <end position="32"/>
    </location>
</feature>
<dbReference type="AlphaFoldDB" id="A0A2Z7CS93"/>
<keyword evidence="3" id="KW-1185">Reference proteome</keyword>
<feature type="compositionally biased region" description="Low complexity" evidence="1">
    <location>
        <begin position="12"/>
        <end position="29"/>
    </location>
</feature>
<proteinExistence type="predicted"/>
<accession>A0A2Z7CS93</accession>
<feature type="region of interest" description="Disordered" evidence="1">
    <location>
        <begin position="56"/>
        <end position="84"/>
    </location>
</feature>
<gene>
    <name evidence="2" type="ORF">F511_35796</name>
</gene>
<reference evidence="2 3" key="1">
    <citation type="journal article" date="2015" name="Proc. Natl. Acad. Sci. U.S.A.">
        <title>The resurrection genome of Boea hygrometrica: A blueprint for survival of dehydration.</title>
        <authorList>
            <person name="Xiao L."/>
            <person name="Yang G."/>
            <person name="Zhang L."/>
            <person name="Yang X."/>
            <person name="Zhao S."/>
            <person name="Ji Z."/>
            <person name="Zhou Q."/>
            <person name="Hu M."/>
            <person name="Wang Y."/>
            <person name="Chen M."/>
            <person name="Xu Y."/>
            <person name="Jin H."/>
            <person name="Xiao X."/>
            <person name="Hu G."/>
            <person name="Bao F."/>
            <person name="Hu Y."/>
            <person name="Wan P."/>
            <person name="Li L."/>
            <person name="Deng X."/>
            <person name="Kuang T."/>
            <person name="Xiang C."/>
            <person name="Zhu J.K."/>
            <person name="Oliver M.J."/>
            <person name="He Y."/>
        </authorList>
    </citation>
    <scope>NUCLEOTIDE SEQUENCE [LARGE SCALE GENOMIC DNA]</scope>
    <source>
        <strain evidence="3">cv. XS01</strain>
    </source>
</reference>
<sequence>MTSPETRRSGGRPAAATRRLRAAAAARTPHQMRRWSCAFAQRRVQHEAWPRNECAASSQRASAACHPASNDRTTSGRGVARPARITSPIQRAAAAVLHRETTPIIGATKRPPRTISAQPDCGRYRQSGPRPEPRLLCQHALEALTNSARTDSPRRIGRNEFRQLEAAAAVAALGGGGGGL</sequence>
<evidence type="ECO:0000313" key="2">
    <source>
        <dbReference type="EMBL" id="KZV49950.1"/>
    </source>
</evidence>
<dbReference type="Proteomes" id="UP000250235">
    <property type="component" value="Unassembled WGS sequence"/>
</dbReference>
<name>A0A2Z7CS93_9LAMI</name>
<evidence type="ECO:0000256" key="1">
    <source>
        <dbReference type="SAM" id="MobiDB-lite"/>
    </source>
</evidence>
<evidence type="ECO:0000313" key="3">
    <source>
        <dbReference type="Proteomes" id="UP000250235"/>
    </source>
</evidence>
<dbReference type="EMBL" id="KQ992610">
    <property type="protein sequence ID" value="KZV49950.1"/>
    <property type="molecule type" value="Genomic_DNA"/>
</dbReference>